<accession>A0A4P7XHX8</accession>
<dbReference type="PRINTS" id="PR01005">
    <property type="entry name" value="FLGHOOKAP1"/>
</dbReference>
<dbReference type="GO" id="GO:0005198">
    <property type="term" value="F:structural molecule activity"/>
    <property type="evidence" value="ECO:0007669"/>
    <property type="project" value="UniProtKB-UniRule"/>
</dbReference>
<evidence type="ECO:0000256" key="4">
    <source>
        <dbReference type="ARBA" id="ARBA00016244"/>
    </source>
</evidence>
<gene>
    <name evidence="7 11" type="primary">flgK</name>
    <name evidence="11" type="ORF">soil367_07980</name>
</gene>
<keyword evidence="11" id="KW-0969">Cilium</keyword>
<dbReference type="InterPro" id="IPR053927">
    <property type="entry name" value="FlgK_helical"/>
</dbReference>
<evidence type="ECO:0000256" key="6">
    <source>
        <dbReference type="ARBA" id="ARBA00023143"/>
    </source>
</evidence>
<keyword evidence="11" id="KW-0966">Cell projection</keyword>
<comment type="subcellular location">
    <subcellularLocation>
        <location evidence="1 7">Bacterial flagellum</location>
    </subcellularLocation>
    <subcellularLocation>
        <location evidence="2 7">Secreted</location>
    </subcellularLocation>
</comment>
<evidence type="ECO:0000259" key="9">
    <source>
        <dbReference type="Pfam" id="PF06429"/>
    </source>
</evidence>
<evidence type="ECO:0000256" key="5">
    <source>
        <dbReference type="ARBA" id="ARBA00022525"/>
    </source>
</evidence>
<dbReference type="PANTHER" id="PTHR30033">
    <property type="entry name" value="FLAGELLAR HOOK-ASSOCIATED PROTEIN 1"/>
    <property type="match status" value="1"/>
</dbReference>
<dbReference type="RefSeq" id="WP_136548582.1">
    <property type="nucleotide sequence ID" value="NZ_CP031093.1"/>
</dbReference>
<dbReference type="InterPro" id="IPR010930">
    <property type="entry name" value="Flg_bb/hook_C_dom"/>
</dbReference>
<organism evidence="11 12">
    <name type="scientific">Hydrocarboniclastica marina</name>
    <dbReference type="NCBI Taxonomy" id="2259620"/>
    <lineage>
        <taxon>Bacteria</taxon>
        <taxon>Pseudomonadati</taxon>
        <taxon>Pseudomonadota</taxon>
        <taxon>Gammaproteobacteria</taxon>
        <taxon>Alteromonadales</taxon>
        <taxon>Alteromonadaceae</taxon>
        <taxon>Hydrocarboniclastica</taxon>
    </lineage>
</organism>
<dbReference type="Pfam" id="PF06429">
    <property type="entry name" value="Flg_bbr_C"/>
    <property type="match status" value="1"/>
</dbReference>
<keyword evidence="11" id="KW-0282">Flagellum</keyword>
<comment type="similarity">
    <text evidence="3 7">Belongs to the flagella basal body rod proteins family.</text>
</comment>
<evidence type="ECO:0000256" key="1">
    <source>
        <dbReference type="ARBA" id="ARBA00004365"/>
    </source>
</evidence>
<dbReference type="Pfam" id="PF22638">
    <property type="entry name" value="FlgK_D1"/>
    <property type="match status" value="1"/>
</dbReference>
<dbReference type="GO" id="GO:0044780">
    <property type="term" value="P:bacterial-type flagellum assembly"/>
    <property type="evidence" value="ECO:0007669"/>
    <property type="project" value="InterPro"/>
</dbReference>
<evidence type="ECO:0000313" key="12">
    <source>
        <dbReference type="Proteomes" id="UP000298049"/>
    </source>
</evidence>
<dbReference type="Proteomes" id="UP000298049">
    <property type="component" value="Chromosome"/>
</dbReference>
<dbReference type="NCBIfam" id="TIGR02492">
    <property type="entry name" value="flgK_ends"/>
    <property type="match status" value="1"/>
</dbReference>
<feature type="domain" description="Flagellar basal-body/hook protein C-terminal" evidence="9">
    <location>
        <begin position="415"/>
        <end position="454"/>
    </location>
</feature>
<dbReference type="KEGG" id="hmi:soil367_07980"/>
<evidence type="ECO:0000259" key="8">
    <source>
        <dbReference type="Pfam" id="PF00460"/>
    </source>
</evidence>
<dbReference type="InterPro" id="IPR001444">
    <property type="entry name" value="Flag_bb_rod_N"/>
</dbReference>
<evidence type="ECO:0000259" key="10">
    <source>
        <dbReference type="Pfam" id="PF22638"/>
    </source>
</evidence>
<feature type="domain" description="Flagellar hook-associated protein FlgK helical" evidence="10">
    <location>
        <begin position="93"/>
        <end position="324"/>
    </location>
</feature>
<keyword evidence="5 7" id="KW-0964">Secreted</keyword>
<proteinExistence type="inferred from homology"/>
<dbReference type="AlphaFoldDB" id="A0A4P7XHX8"/>
<keyword evidence="6 7" id="KW-0975">Bacterial flagellum</keyword>
<dbReference type="SUPFAM" id="SSF64518">
    <property type="entry name" value="Phase 1 flagellin"/>
    <property type="match status" value="1"/>
</dbReference>
<evidence type="ECO:0000256" key="3">
    <source>
        <dbReference type="ARBA" id="ARBA00009677"/>
    </source>
</evidence>
<dbReference type="InterPro" id="IPR002371">
    <property type="entry name" value="FlgK"/>
</dbReference>
<dbReference type="GO" id="GO:0009424">
    <property type="term" value="C:bacterial-type flagellum hook"/>
    <property type="evidence" value="ECO:0007669"/>
    <property type="project" value="UniProtKB-UniRule"/>
</dbReference>
<feature type="domain" description="Flagellar basal body rod protein N-terminal" evidence="8">
    <location>
        <begin position="5"/>
        <end position="34"/>
    </location>
</feature>
<evidence type="ECO:0000256" key="2">
    <source>
        <dbReference type="ARBA" id="ARBA00004613"/>
    </source>
</evidence>
<keyword evidence="12" id="KW-1185">Reference proteome</keyword>
<reference evidence="11 12" key="1">
    <citation type="submission" date="2018-07" db="EMBL/GenBank/DDBJ databases">
        <title>Marsedoiliclastica nanhaica gen. nov. sp. nov., a novel marine hydrocarbonoclastic bacterium isolated from an in-situ enriched hydrocarbon-degrading consortium in deep-sea sediment.</title>
        <authorList>
            <person name="Dong C."/>
            <person name="Ma T."/>
            <person name="Liu R."/>
            <person name="Shao Z."/>
        </authorList>
    </citation>
    <scope>NUCLEOTIDE SEQUENCE [LARGE SCALE GENOMIC DNA]</scope>
    <source>
        <strain evidence="12">soil36-7</strain>
    </source>
</reference>
<dbReference type="OrthoDB" id="9802553at2"/>
<dbReference type="GO" id="GO:0005576">
    <property type="term" value="C:extracellular region"/>
    <property type="evidence" value="ECO:0007669"/>
    <property type="project" value="UniProtKB-SubCell"/>
</dbReference>
<dbReference type="Pfam" id="PF00460">
    <property type="entry name" value="Flg_bb_rod"/>
    <property type="match status" value="1"/>
</dbReference>
<dbReference type="EMBL" id="CP031093">
    <property type="protein sequence ID" value="QCF25862.1"/>
    <property type="molecule type" value="Genomic_DNA"/>
</dbReference>
<protein>
    <recommendedName>
        <fullName evidence="4 7">Flagellar hook-associated protein 1</fullName>
        <shortName evidence="7">HAP1</shortName>
    </recommendedName>
</protein>
<dbReference type="PANTHER" id="PTHR30033:SF1">
    <property type="entry name" value="FLAGELLAR HOOK-ASSOCIATED PROTEIN 1"/>
    <property type="match status" value="1"/>
</dbReference>
<evidence type="ECO:0000256" key="7">
    <source>
        <dbReference type="RuleBase" id="RU362065"/>
    </source>
</evidence>
<name>A0A4P7XHX8_9ALTE</name>
<evidence type="ECO:0000313" key="11">
    <source>
        <dbReference type="EMBL" id="QCF25862.1"/>
    </source>
</evidence>
<sequence>MAGLINIGLTGLLSHQSALSTTGNNVTNANTPGYSRQQAMFETLPSQYAGSGYIGNGVTIANVQRLNSEFVNQQLRNDTTLNGEQGALASEMGRLDNLFGSSSTGLNGALSEFFAAVHDSAESPDSLPQRQLLISRAESLAQRFHSISNKLEEQAASVEQQLTADIARVNGLAKEVADLNLAITSAPGLSRGIQPNELIDQRDEKLRQLAESVPIQTSPADGGQINVYFGNGQTLVQGGSSNSLSVVPQAAGHSQIQLDNGVSTKNVTGVMTGGRVGALVAFREGGLDAAQGRLDAIADGLIGEFNTQHQAGFDLNGNPGAALFSGTGASGIEVAISDPEAVALAGSAGGNSLDNENALALSEIAGRDIPGLGNITLNEAYGLLVTEVGNETSRAQRGLEASSALLEQSSNSWQEQSGVNLDEEAGKLIQYQAAYNASAQVVSVARDLFNTLLNSFR</sequence>